<dbReference type="Pfam" id="PF14765">
    <property type="entry name" value="PS-DH"/>
    <property type="match status" value="1"/>
</dbReference>
<dbReference type="InterPro" id="IPR057326">
    <property type="entry name" value="KR_dom"/>
</dbReference>
<dbReference type="GO" id="GO:0031177">
    <property type="term" value="F:phosphopantetheine binding"/>
    <property type="evidence" value="ECO:0007669"/>
    <property type="project" value="InterPro"/>
</dbReference>
<evidence type="ECO:0000313" key="14">
    <source>
        <dbReference type="EMBL" id="KAF2686198.1"/>
    </source>
</evidence>
<dbReference type="CDD" id="cd05930">
    <property type="entry name" value="A_NRPS"/>
    <property type="match status" value="1"/>
</dbReference>
<comment type="similarity">
    <text evidence="8">Belongs to the NRP synthetase family.</text>
</comment>
<evidence type="ECO:0000256" key="1">
    <source>
        <dbReference type="ARBA" id="ARBA00022450"/>
    </source>
</evidence>
<dbReference type="InterPro" id="IPR042104">
    <property type="entry name" value="PKS_dehydratase_sf"/>
</dbReference>
<dbReference type="InterPro" id="IPR016035">
    <property type="entry name" value="Acyl_Trfase/lysoPLipase"/>
</dbReference>
<dbReference type="SUPFAM" id="SSF52777">
    <property type="entry name" value="CoA-dependent acyltransferases"/>
    <property type="match status" value="2"/>
</dbReference>
<dbReference type="InterPro" id="IPR023213">
    <property type="entry name" value="CAT-like_dom_sf"/>
</dbReference>
<dbReference type="Proteomes" id="UP000799291">
    <property type="component" value="Unassembled WGS sequence"/>
</dbReference>
<feature type="domain" description="PKS/mFAS DH" evidence="13">
    <location>
        <begin position="950"/>
        <end position="1248"/>
    </location>
</feature>
<evidence type="ECO:0000256" key="4">
    <source>
        <dbReference type="ARBA" id="ARBA00022603"/>
    </source>
</evidence>
<evidence type="ECO:0000256" key="9">
    <source>
        <dbReference type="PROSITE-ProRule" id="PRU01363"/>
    </source>
</evidence>
<dbReference type="Gene3D" id="3.40.366.10">
    <property type="entry name" value="Malonyl-Coenzyme A Acyl Carrier Protein, domain 2"/>
    <property type="match status" value="1"/>
</dbReference>
<dbReference type="InterPro" id="IPR036291">
    <property type="entry name" value="NAD(P)-bd_dom_sf"/>
</dbReference>
<keyword evidence="15" id="KW-1185">Reference proteome</keyword>
<dbReference type="InterPro" id="IPR020841">
    <property type="entry name" value="PKS_Beta-ketoAc_synthase_dom"/>
</dbReference>
<dbReference type="InterPro" id="IPR001227">
    <property type="entry name" value="Ac_transferase_dom_sf"/>
</dbReference>
<dbReference type="GO" id="GO:0006633">
    <property type="term" value="P:fatty acid biosynthetic process"/>
    <property type="evidence" value="ECO:0007669"/>
    <property type="project" value="InterPro"/>
</dbReference>
<dbReference type="GO" id="GO:0004315">
    <property type="term" value="F:3-oxoacyl-[acyl-carrier-protein] synthase activity"/>
    <property type="evidence" value="ECO:0007669"/>
    <property type="project" value="InterPro"/>
</dbReference>
<keyword evidence="4" id="KW-0489">Methyltransferase</keyword>
<dbReference type="InterPro" id="IPR001242">
    <property type="entry name" value="Condensation_dom"/>
</dbReference>
<dbReference type="InterPro" id="IPR050091">
    <property type="entry name" value="PKS_NRPS_Biosynth_Enz"/>
</dbReference>
<dbReference type="SMART" id="SM00825">
    <property type="entry name" value="PKS_KS"/>
    <property type="match status" value="1"/>
</dbReference>
<dbReference type="OrthoDB" id="329835at2759"/>
<dbReference type="InterPro" id="IPR049551">
    <property type="entry name" value="PKS_DH_C"/>
</dbReference>
<dbReference type="PROSITE" id="PS00455">
    <property type="entry name" value="AMP_BINDING"/>
    <property type="match status" value="1"/>
</dbReference>
<keyword evidence="1" id="KW-0596">Phosphopantetheine</keyword>
<sequence>MKEPIAVVGSSCRFPGGANSPSKLWTLLKDPRDVLTEFPEHRLNLKAFYNTNGEHHGRTDVKNKSYLLAEDHRLFDAAFFNISPLEAEGMDPQQRVMLETVYEALEAAGYTLKQMQGSPTAVFIGNMTADWHDIQSRDTEVMPRYNATATARSILSNRISYFFDLRGPSLTIDTACSSSLVAVHQAVQSLRSGETRTAIVGGATLLLDPAMYVAESKLHMLSPDSRSRMWDSQADGYARGEGFSAVILKPLSQAVTDGDHVESIIRETGVNSDGRTKGITMPSATAQTSLIRQVYHSAGLDPLVDRPQFFECHGTGTSAGDPVEAQAIHEAFFSNEEKVSEDMDKLYVGSIKTIIGHLEGCAGLAGLLKASLALKNRTIPPNMHFNELNPKIKPFYKHVKVPTSARPWPEVRGAPLRASVNSFGFGGTNAHAIIENPEFHLQSHSSNIDVSVSTSKDQDRFFGPLVFSANTQDSLLRAVKEHVNYIRSNPSLDLSDLSWVLQNKRSALPIKTFFSGATREDLLQFMDKAADAASAAPSGEIGTRAHVSNSSELPGVLAIFTGQGAQWASMGQSLIRNCRLFRESIGRCEAALTMLPDSPSWSLKEEIMADESASRLSDAAFSQPLCTALQVAMVDLCHAAGIKFDAVVGHSSGEIAAIYAAGIISANDAIRIAYYRGFHSKLARGTNGKRGAMMAVGLSFENALVFCSEPAFRGRIQVAASNGPSSVTLSGDVDAIEEAKQIFDQEKTFARQLKVDTAYHSHHMLPCSRPYLDSLIACDIQVQSPKDGCVWISSVRGDAELLEGNLASLNGQYWVDNMIQPVLFTQALECSLWNGGPFDMVVELGPHPALKGPAVQTFKSVLGSTLPYAGFMRRETDEFEAFSGGVGYLWSYLGPSHVDFDGYRKAFVESDASAPKMISDLPSYSWSHEKIMWKESRISRNYRLRDQTPHELLGRRVPDDADYEMRWRNILRLNELPWLEGHRFQDQCLFPGAGYIAMALEASKVVAGDNPVRLIEIQDMFVRRALTIDEDDGVETIFTVKRAEMENGSIRAEFACYVCTDEATGSLERTCDGFLALHLGHSITEELPSKGPIRSNLSPVDTERFYGALYNLGLDYQGLFRGNSTTKRKLEYATVTTKWEDTSIGQHYLLHPSIIDVSFHSVFAALASSESDVFWTPYLPVHIDRFMVNPNVEFRTDAGELVTDVETFLTKATVPLIEGDIHMFDSHGQTGVQIEGLRLKSFTEPKESNDRLLFSHTVWGNDIFGGVSALQEEPNNDELELNDAIERTALYFFQAVFRQFAPEEVYRLESHFQQMYETFMGDIELIRQGQHPVAKKEWMVDKLEDIVALRERFPGRVDLELMHRIGENLADVLRGETQLLEVMMQENTLNRFYMEGRLFVPINKCISEVAKMITHKFPRMKILEIGAGTGGTTRQVLDVIGQSYSTYTYTDISSGFFEKSAEKFKDHRSKFVFKTLNIEKDVSEQGYGENGYDLIIAANVLHATRNLTETMQHTRSLLKPGGYLLLMEVTGDTLALPFVMGGLPGWWLGVKEGRVRGPGISPVQWDDLLRRTGFSGVEKLVHDLPDPAKHSCSMIVSQAVDERLEILRDPLSFIDSVALEDRLLILGGTTLAASQLVNGLKKVLARRFEQITVAKTIDLLDDRVLTSQTAVISLTEVDRPLFSDMMTSARLDKLQNLFSKTTDMLWVTSGRLCDSPESNMLLGIGRAFQFELPNINLQFIDVDKSIVDANVLSESFLRLSASKRPDFSDKQILWSRELEVVLDKSGLLIPRIKLDKDANHTFNSMRRTIMTEVKPTETAVELVRSEGSLVLQARRPIEDPASSSRTSIQVEYSVAIPANDGVPVFLCFGRVERGDQKVLAMSDFNSSIACVEPNAVFVLPKQEVLTASAVRAVADQLIADALLSTFPANGSTVIYEPSKTLATTIVNSAGWSTRKYVFAGAKQRDMSNWVTIHSKASRRDVRGRLPRDLTCFIDMSHSKHSRIQSCLPLNCARRTFQFPVLEMGDICACVSKAYTEATNCSGPGFKEEVTAIPIQELSGACQGTEAYPAVISWQQAKSLAVPIKPADSNKLFSTKKTYFLIGMTSALGLSICAWMVRSGARYLALASRSAHVDPLWLTEMQELGANIQVYKMDISDMASLRSAYETICKTMPPIAGVANAAMVLHDKLFIDMEADVMNDTLKPKVDGTKYLDDIFSRNNLDFFILFSSLGSVVGNGGQSNYHAANLFMSSLASRRRRKGLAASVINIGMVVDVGYIARTGQALIDRLKKSCYAPLTETDIHHLFAEAILASSPNSVRESDIIMGLTPIVDSVSGMNRPPWYGNPRFSHFLLDEEVSEKQPQTSSNALHIRQKLEACNSEEAAAEAILEAFSSKLETMLQLPPKTVTVDVPILDIGADSLLAVEIRTWFLNEVHVDIPVLKVLSGDTVTEICGDAARKYLSSTTNHILKPAVLESPKEESHRGSSSVSGSVSGASSSDALLPSAKEALTPITSFSTDDRDPILGSLAKLNEVARSTSFEPISSLPRLFERTEKMTYGQSRIWFLQEYLKDLTAHNLTCLFEVTGALQVPRFKRALSTVVARHESFRTCFFTASETSKFMQGVHFSPPQNYFKHVYSTEDMQVQRELQNLKTRRWNLEGGQTLQVTLMTHAPDRHTIIFGYHHIILDGVSWGLFLRELNAAYQSLPLKPVAKHNFEFAVEEANAVEKGTFDDQLEFWKTEFTTLPEAMPLLPFALVKSRPLHQLSKDHTVVVEIGSDVVGKVKTACRNLRATPFHFHLAIMQVILYRMLDIADICIGVTDANRKNESFNNTVGFLLNILALRFRVTPDDEFADLVKRTSKKVLSATDNGSVPFDVVLDKLNVPRASTNTPLFQVAFNYRMGDMVDFMLGDCQMKLTDAQEAKNPFDLVFNITQSSTSCFLQISGNEYLYSPQASELLAHIYVTLLTSLSVNSSTLVKDCALFSTEASKDALILGTGPLVDFHWPATLTERFETTCRENPDTVAVKDVDGEISYSELARKAEQIAAALVEQGVPPGSTVAVLSEPSTETVASMLAIMMHECIYMPLDLSVPPARQSAMVQNGQPYAILCQSSTSKTAEMLATYCASPKVLNISGQLPSHPTPVRKAIRKDLPTFLLYTSGSTGSPKGMILRQAGFINYLASKGTRLSLRKEVVLQQSSLGFDMSIAQMFNALANGGTIVMVPQSARGDPVEISRLMLKEKVSFTIATPTEYLAWIRYGPDHLRQYNQWRIACSGGEAVTEQLKRAFSSLNQNMPTVTDCYGPTEISAATSFETVALTSCDEPTSHEQPTVGKAIPNTSIYIVHEDGNSVPAGFPGEICIGGVGVALGYLHSQDPKQVNKFAPNPFASTEYIEKGWKTMYKTGDKGLLTPNGSLVFIGRLDGDRQIKLRGLRIDLDDIANNLLQVGQGLITDAAVSVRGNPQYLIAHVVPVAGQDSSRTQLRQLSNKLTLPQYMHPAIIAAVDRLPMNPNGKIDWKTIDSLELPSQGTEAWQYDGFSLAEGEIKLIWESVLRCIGNVKNVNISPDSDFFALGGNSLLLIRLQGAIKEATGVQIALLDLYQTSTVRAMAAMVATRKGQQPPEEPIDWEAETAVPEELLALLAKLPATTAPRNLPRKSSNLEILLTGSTSFLGSAVLTALLHSTSVSRVHCVAVPSEDRGNLPESGKVVVYTGSLYNTTLGLSYNDCSRLQASVDIIVHAGANGHCLNGFSSLRAPNLHATRFLADLAVRAAAASDAKGSVRLHFLSSNRVTLLSGNTAMPPASLAQYSPATDGTEGFTAAKWASERFLEKSVNTIRQQSRLEVVIHRPCAVVGDSAPSEDALNALVRYSRLMRAVPKFGENVQGFFDFKDVHAVAAEIVAEVVPGDHNAFVDRLESTIQYRHHTSGVEVPVKRAREHMEKMEGSSFNELDMSDWLARARQLGIEALIVSYLDAVSGKDGLIRFPYMGKLG</sequence>
<dbReference type="SUPFAM" id="SSF53335">
    <property type="entry name" value="S-adenosyl-L-methionine-dependent methyltransferases"/>
    <property type="match status" value="1"/>
</dbReference>
<dbReference type="InterPro" id="IPR014030">
    <property type="entry name" value="Ketoacyl_synth_N"/>
</dbReference>
<dbReference type="GO" id="GO:0009403">
    <property type="term" value="P:toxin biosynthetic process"/>
    <property type="evidence" value="ECO:0007669"/>
    <property type="project" value="UniProtKB-ARBA"/>
</dbReference>
<evidence type="ECO:0000256" key="10">
    <source>
        <dbReference type="SAM" id="MobiDB-lite"/>
    </source>
</evidence>
<dbReference type="InterPro" id="IPR020806">
    <property type="entry name" value="PKS_PP-bd"/>
</dbReference>
<dbReference type="InterPro" id="IPR013217">
    <property type="entry name" value="Methyltransf_12"/>
</dbReference>
<dbReference type="InterPro" id="IPR045851">
    <property type="entry name" value="AMP-bd_C_sf"/>
</dbReference>
<dbReference type="SUPFAM" id="SSF53901">
    <property type="entry name" value="Thiolase-like"/>
    <property type="match status" value="1"/>
</dbReference>
<feature type="active site" description="Proton acceptor; for dehydratase activity" evidence="9">
    <location>
        <position position="982"/>
    </location>
</feature>
<dbReference type="Gene3D" id="3.30.559.30">
    <property type="entry name" value="Nonribosomal peptide synthetase, condensation domain"/>
    <property type="match status" value="1"/>
</dbReference>
<keyword evidence="6" id="KW-0677">Repeat</keyword>
<dbReference type="SMART" id="SM00826">
    <property type="entry name" value="PKS_DH"/>
    <property type="match status" value="1"/>
</dbReference>
<organism evidence="14 15">
    <name type="scientific">Lentithecium fluviatile CBS 122367</name>
    <dbReference type="NCBI Taxonomy" id="1168545"/>
    <lineage>
        <taxon>Eukaryota</taxon>
        <taxon>Fungi</taxon>
        <taxon>Dikarya</taxon>
        <taxon>Ascomycota</taxon>
        <taxon>Pezizomycotina</taxon>
        <taxon>Dothideomycetes</taxon>
        <taxon>Pleosporomycetidae</taxon>
        <taxon>Pleosporales</taxon>
        <taxon>Massarineae</taxon>
        <taxon>Lentitheciaceae</taxon>
        <taxon>Lentithecium</taxon>
    </lineage>
</organism>
<dbReference type="SUPFAM" id="SSF47336">
    <property type="entry name" value="ACP-like"/>
    <property type="match status" value="2"/>
</dbReference>
<dbReference type="SMART" id="SM00822">
    <property type="entry name" value="PKS_KR"/>
    <property type="match status" value="1"/>
</dbReference>
<dbReference type="GO" id="GO:0032259">
    <property type="term" value="P:methylation"/>
    <property type="evidence" value="ECO:0007669"/>
    <property type="project" value="UniProtKB-KW"/>
</dbReference>
<dbReference type="Pfam" id="PF21089">
    <property type="entry name" value="PKS_DH_N"/>
    <property type="match status" value="1"/>
</dbReference>
<protein>
    <submittedName>
        <fullName evidence="14">Hybrid PKS-NRPS</fullName>
    </submittedName>
</protein>
<accession>A0A6G1J720</accession>
<reference evidence="14" key="1">
    <citation type="journal article" date="2020" name="Stud. Mycol.">
        <title>101 Dothideomycetes genomes: a test case for predicting lifestyles and emergence of pathogens.</title>
        <authorList>
            <person name="Haridas S."/>
            <person name="Albert R."/>
            <person name="Binder M."/>
            <person name="Bloem J."/>
            <person name="Labutti K."/>
            <person name="Salamov A."/>
            <person name="Andreopoulos B."/>
            <person name="Baker S."/>
            <person name="Barry K."/>
            <person name="Bills G."/>
            <person name="Bluhm B."/>
            <person name="Cannon C."/>
            <person name="Castanera R."/>
            <person name="Culley D."/>
            <person name="Daum C."/>
            <person name="Ezra D."/>
            <person name="Gonzalez J."/>
            <person name="Henrissat B."/>
            <person name="Kuo A."/>
            <person name="Liang C."/>
            <person name="Lipzen A."/>
            <person name="Lutzoni F."/>
            <person name="Magnuson J."/>
            <person name="Mondo S."/>
            <person name="Nolan M."/>
            <person name="Ohm R."/>
            <person name="Pangilinan J."/>
            <person name="Park H.-J."/>
            <person name="Ramirez L."/>
            <person name="Alfaro M."/>
            <person name="Sun H."/>
            <person name="Tritt A."/>
            <person name="Yoshinaga Y."/>
            <person name="Zwiers L.-H."/>
            <person name="Turgeon B."/>
            <person name="Goodwin S."/>
            <person name="Spatafora J."/>
            <person name="Crous P."/>
            <person name="Grigoriev I."/>
        </authorList>
    </citation>
    <scope>NUCLEOTIDE SEQUENCE</scope>
    <source>
        <strain evidence="14">CBS 122367</strain>
    </source>
</reference>
<evidence type="ECO:0000259" key="12">
    <source>
        <dbReference type="PROSITE" id="PS52004"/>
    </source>
</evidence>
<keyword evidence="5" id="KW-0808">Transferase</keyword>
<dbReference type="SMART" id="SM00827">
    <property type="entry name" value="PKS_AT"/>
    <property type="match status" value="1"/>
</dbReference>
<dbReference type="PROSITE" id="PS52019">
    <property type="entry name" value="PKS_MFAS_DH"/>
    <property type="match status" value="1"/>
</dbReference>
<dbReference type="InterPro" id="IPR006162">
    <property type="entry name" value="Ppantetheine_attach_site"/>
</dbReference>
<dbReference type="InterPro" id="IPR009081">
    <property type="entry name" value="PP-bd_ACP"/>
</dbReference>
<evidence type="ECO:0000256" key="5">
    <source>
        <dbReference type="ARBA" id="ARBA00022679"/>
    </source>
</evidence>
<dbReference type="Gene3D" id="3.40.50.720">
    <property type="entry name" value="NAD(P)-binding Rossmann-like Domain"/>
    <property type="match status" value="2"/>
</dbReference>
<dbReference type="InterPro" id="IPR018201">
    <property type="entry name" value="Ketoacyl_synth_AS"/>
</dbReference>
<dbReference type="Gene3D" id="3.30.559.10">
    <property type="entry name" value="Chloramphenicol acetyltransferase-like domain"/>
    <property type="match status" value="1"/>
</dbReference>
<dbReference type="InterPro" id="IPR032821">
    <property type="entry name" value="PKS_assoc"/>
</dbReference>
<dbReference type="Pfam" id="PF07993">
    <property type="entry name" value="NAD_binding_4"/>
    <property type="match status" value="1"/>
</dbReference>
<dbReference type="InterPro" id="IPR020845">
    <property type="entry name" value="AMP-binding_CS"/>
</dbReference>
<dbReference type="InterPro" id="IPR016036">
    <property type="entry name" value="Malonyl_transacylase_ACP-bd"/>
</dbReference>
<feature type="active site" description="Proton donor; for dehydratase activity" evidence="9">
    <location>
        <position position="1156"/>
    </location>
</feature>
<feature type="domain" description="Carrier" evidence="11">
    <location>
        <begin position="3533"/>
        <end position="3611"/>
    </location>
</feature>
<name>A0A6G1J720_9PLEO</name>
<dbReference type="GO" id="GO:0016874">
    <property type="term" value="F:ligase activity"/>
    <property type="evidence" value="ECO:0007669"/>
    <property type="project" value="UniProtKB-KW"/>
</dbReference>
<dbReference type="SUPFAM" id="SSF56801">
    <property type="entry name" value="Acetyl-CoA synthetase-like"/>
    <property type="match status" value="1"/>
</dbReference>
<dbReference type="InterPro" id="IPR014031">
    <property type="entry name" value="Ketoacyl_synth_C"/>
</dbReference>
<dbReference type="Pfam" id="PF00501">
    <property type="entry name" value="AMP-binding"/>
    <property type="match status" value="1"/>
</dbReference>
<gene>
    <name evidence="14" type="ORF">K458DRAFT_486227</name>
</gene>
<dbReference type="Gene3D" id="3.40.50.150">
    <property type="entry name" value="Vaccinia Virus protein VP39"/>
    <property type="match status" value="1"/>
</dbReference>
<dbReference type="Gene3D" id="3.30.300.30">
    <property type="match status" value="1"/>
</dbReference>
<dbReference type="SUPFAM" id="SSF51735">
    <property type="entry name" value="NAD(P)-binding Rossmann-fold domains"/>
    <property type="match status" value="2"/>
</dbReference>
<evidence type="ECO:0000256" key="6">
    <source>
        <dbReference type="ARBA" id="ARBA00022737"/>
    </source>
</evidence>
<dbReference type="PANTHER" id="PTHR43775:SF20">
    <property type="entry name" value="HYBRID PKS-NRPS SYNTHETASE APDA"/>
    <property type="match status" value="1"/>
</dbReference>
<dbReference type="GO" id="GO:0004312">
    <property type="term" value="F:fatty acid synthase activity"/>
    <property type="evidence" value="ECO:0007669"/>
    <property type="project" value="TreeGrafter"/>
</dbReference>
<feature type="region of interest" description="N-terminal hotdog fold" evidence="9">
    <location>
        <begin position="950"/>
        <end position="1082"/>
    </location>
</feature>
<dbReference type="PROSITE" id="PS00606">
    <property type="entry name" value="KS3_1"/>
    <property type="match status" value="1"/>
</dbReference>
<dbReference type="SUPFAM" id="SSF55048">
    <property type="entry name" value="Probable ACP-binding domain of malonyl-CoA ACP transacylase"/>
    <property type="match status" value="1"/>
</dbReference>
<dbReference type="InterPro" id="IPR000873">
    <property type="entry name" value="AMP-dep_synth/lig_dom"/>
</dbReference>
<dbReference type="GO" id="GO:0008168">
    <property type="term" value="F:methyltransferase activity"/>
    <property type="evidence" value="ECO:0007669"/>
    <property type="project" value="UniProtKB-KW"/>
</dbReference>
<feature type="domain" description="Ketosynthase family 3 (KS3)" evidence="12">
    <location>
        <begin position="2"/>
        <end position="436"/>
    </location>
</feature>
<dbReference type="EMBL" id="MU005577">
    <property type="protein sequence ID" value="KAF2686198.1"/>
    <property type="molecule type" value="Genomic_DNA"/>
</dbReference>
<dbReference type="Pfam" id="PF08242">
    <property type="entry name" value="Methyltransf_12"/>
    <property type="match status" value="1"/>
</dbReference>
<feature type="compositionally biased region" description="Low complexity" evidence="10">
    <location>
        <begin position="2482"/>
        <end position="2492"/>
    </location>
</feature>
<evidence type="ECO:0000259" key="13">
    <source>
        <dbReference type="PROSITE" id="PS52019"/>
    </source>
</evidence>
<dbReference type="InterPro" id="IPR029063">
    <property type="entry name" value="SAM-dependent_MTases_sf"/>
</dbReference>
<dbReference type="InterPro" id="IPR013120">
    <property type="entry name" value="FAR_NAD-bd"/>
</dbReference>
<dbReference type="FunFam" id="3.40.47.10:FF:000019">
    <property type="entry name" value="Polyketide synthase type I"/>
    <property type="match status" value="1"/>
</dbReference>
<dbReference type="Pfam" id="PF00109">
    <property type="entry name" value="ketoacyl-synt"/>
    <property type="match status" value="1"/>
</dbReference>
<dbReference type="InterPro" id="IPR036736">
    <property type="entry name" value="ACP-like_sf"/>
</dbReference>
<dbReference type="Pfam" id="PF02801">
    <property type="entry name" value="Ketoacyl-synt_C"/>
    <property type="match status" value="1"/>
</dbReference>
<dbReference type="InterPro" id="IPR020807">
    <property type="entry name" value="PKS_DH"/>
</dbReference>
<dbReference type="Gene3D" id="3.10.129.110">
    <property type="entry name" value="Polyketide synthase dehydratase"/>
    <property type="match status" value="1"/>
</dbReference>
<dbReference type="InterPro" id="IPR049900">
    <property type="entry name" value="PKS_mFAS_DH"/>
</dbReference>
<dbReference type="PROSITE" id="PS50075">
    <property type="entry name" value="CARRIER"/>
    <property type="match status" value="2"/>
</dbReference>
<dbReference type="InterPro" id="IPR013968">
    <property type="entry name" value="PKS_KR"/>
</dbReference>
<dbReference type="InterPro" id="IPR014043">
    <property type="entry name" value="Acyl_transferase_dom"/>
</dbReference>
<dbReference type="Pfam" id="PF16197">
    <property type="entry name" value="KAsynt_C_assoc"/>
    <property type="match status" value="1"/>
</dbReference>
<dbReference type="PROSITE" id="PS52004">
    <property type="entry name" value="KS3_2"/>
    <property type="match status" value="1"/>
</dbReference>
<dbReference type="CDD" id="cd19532">
    <property type="entry name" value="C_PKS-NRPS"/>
    <property type="match status" value="1"/>
</dbReference>
<keyword evidence="2" id="KW-0597">Phosphoprotein</keyword>
<feature type="region of interest" description="Disordered" evidence="10">
    <location>
        <begin position="2469"/>
        <end position="2492"/>
    </location>
</feature>
<dbReference type="PROSITE" id="PS00012">
    <property type="entry name" value="PHOSPHOPANTETHEINE"/>
    <property type="match status" value="1"/>
</dbReference>
<evidence type="ECO:0000256" key="3">
    <source>
        <dbReference type="ARBA" id="ARBA00022598"/>
    </source>
</evidence>
<dbReference type="CDD" id="cd02440">
    <property type="entry name" value="AdoMet_MTases"/>
    <property type="match status" value="1"/>
</dbReference>
<evidence type="ECO:0000313" key="15">
    <source>
        <dbReference type="Proteomes" id="UP000799291"/>
    </source>
</evidence>
<dbReference type="InterPro" id="IPR042099">
    <property type="entry name" value="ANL_N_sf"/>
</dbReference>
<dbReference type="PANTHER" id="PTHR43775">
    <property type="entry name" value="FATTY ACID SYNTHASE"/>
    <property type="match status" value="1"/>
</dbReference>
<proteinExistence type="inferred from homology"/>
<evidence type="ECO:0000259" key="11">
    <source>
        <dbReference type="PROSITE" id="PS50075"/>
    </source>
</evidence>
<feature type="domain" description="Carrier" evidence="11">
    <location>
        <begin position="2381"/>
        <end position="2458"/>
    </location>
</feature>
<dbReference type="CDD" id="cd00833">
    <property type="entry name" value="PKS"/>
    <property type="match status" value="1"/>
</dbReference>
<keyword evidence="7" id="KW-0511">Multifunctional enzyme</keyword>
<dbReference type="InterPro" id="IPR016039">
    <property type="entry name" value="Thiolase-like"/>
</dbReference>
<evidence type="ECO:0000256" key="7">
    <source>
        <dbReference type="ARBA" id="ARBA00023268"/>
    </source>
</evidence>
<dbReference type="Pfam" id="PF00698">
    <property type="entry name" value="Acyl_transf_1"/>
    <property type="match status" value="1"/>
</dbReference>
<dbReference type="Gene3D" id="1.10.1200.10">
    <property type="entry name" value="ACP-like"/>
    <property type="match status" value="2"/>
</dbReference>
<evidence type="ECO:0000256" key="8">
    <source>
        <dbReference type="ARBA" id="ARBA00029454"/>
    </source>
</evidence>
<dbReference type="Pfam" id="PF00668">
    <property type="entry name" value="Condensation"/>
    <property type="match status" value="1"/>
</dbReference>
<evidence type="ECO:0000256" key="2">
    <source>
        <dbReference type="ARBA" id="ARBA00022553"/>
    </source>
</evidence>
<dbReference type="SUPFAM" id="SSF52151">
    <property type="entry name" value="FabD/lysophospholipase-like"/>
    <property type="match status" value="1"/>
</dbReference>
<dbReference type="InterPro" id="IPR049552">
    <property type="entry name" value="PKS_DH_N"/>
</dbReference>
<dbReference type="Pfam" id="PF08659">
    <property type="entry name" value="KR"/>
    <property type="match status" value="1"/>
</dbReference>
<keyword evidence="3" id="KW-0436">Ligase</keyword>
<dbReference type="Gene3D" id="3.40.47.10">
    <property type="match status" value="1"/>
</dbReference>
<dbReference type="Pfam" id="PF00550">
    <property type="entry name" value="PP-binding"/>
    <property type="match status" value="2"/>
</dbReference>
<dbReference type="Gene3D" id="3.40.50.12780">
    <property type="entry name" value="N-terminal domain of ligase-like"/>
    <property type="match status" value="1"/>
</dbReference>
<dbReference type="SMART" id="SM00823">
    <property type="entry name" value="PKS_PP"/>
    <property type="match status" value="2"/>
</dbReference>
<feature type="region of interest" description="C-terminal hotdog fold" evidence="9">
    <location>
        <begin position="1097"/>
        <end position="1248"/>
    </location>
</feature>